<feature type="transmembrane region" description="Helical" evidence="1">
    <location>
        <begin position="6"/>
        <end position="24"/>
    </location>
</feature>
<dbReference type="RefSeq" id="WP_052683201.1">
    <property type="nucleotide sequence ID" value="NZ_JABXWF010000040.1"/>
</dbReference>
<protein>
    <submittedName>
        <fullName evidence="2">DUF6338 family protein</fullName>
    </submittedName>
</protein>
<organism evidence="2 3">
    <name type="scientific">Streptomyces caniscabiei</name>
    <dbReference type="NCBI Taxonomy" id="2746961"/>
    <lineage>
        <taxon>Bacteria</taxon>
        <taxon>Bacillati</taxon>
        <taxon>Actinomycetota</taxon>
        <taxon>Actinomycetes</taxon>
        <taxon>Kitasatosporales</taxon>
        <taxon>Streptomycetaceae</taxon>
        <taxon>Streptomyces</taxon>
    </lineage>
</organism>
<name>A0ABU4N2T8_9ACTN</name>
<sequence>MPTTFLQVCLIVVAVLPGATYQFTRERARGPLPQHSELSERILRALAASLVLDIAYVLIFGNTLTGRLPLSASHWEELSASPRAAALLALVLLIAVPAAAAWAVSRLERGRQPTQYLATPSAWDHLFAGLGSCFIRARLKSGHWVGGWYGSRSYASSHPAAAHDLYLEAAWRLTPSGAFESRVQQTEGLYIRLDDIELLEILSPEQQ</sequence>
<dbReference type="Pfam" id="PF19865">
    <property type="entry name" value="DUF6338"/>
    <property type="match status" value="1"/>
</dbReference>
<proteinExistence type="predicted"/>
<reference evidence="2 3" key="1">
    <citation type="journal article" date="2023" name="Microb. Genom.">
        <title>Mesoterricola silvestris gen. nov., sp. nov., Mesoterricola sediminis sp. nov., Geothrix oryzae sp. nov., Geothrix edaphica sp. nov., Geothrix rubra sp. nov., and Geothrix limicola sp. nov., six novel members of Acidobacteriota isolated from soils.</title>
        <authorList>
            <person name="Weisberg A.J."/>
            <person name="Pearce E."/>
            <person name="Kramer C.G."/>
            <person name="Chang J.H."/>
            <person name="Clarke C.R."/>
        </authorList>
    </citation>
    <scope>NUCLEOTIDE SEQUENCE [LARGE SCALE GENOMIC DNA]</scope>
    <source>
        <strain evidence="2 3">NE20-4-1</strain>
    </source>
</reference>
<dbReference type="InterPro" id="IPR045919">
    <property type="entry name" value="DUF6338"/>
</dbReference>
<feature type="transmembrane region" description="Helical" evidence="1">
    <location>
        <begin position="84"/>
        <end position="104"/>
    </location>
</feature>
<evidence type="ECO:0000313" key="2">
    <source>
        <dbReference type="EMBL" id="MDX3043167.1"/>
    </source>
</evidence>
<keyword evidence="1" id="KW-0812">Transmembrane</keyword>
<keyword evidence="1" id="KW-0472">Membrane</keyword>
<accession>A0ABU4N2T8</accession>
<gene>
    <name evidence="2" type="ORF">PV383_39275</name>
</gene>
<evidence type="ECO:0000256" key="1">
    <source>
        <dbReference type="SAM" id="Phobius"/>
    </source>
</evidence>
<keyword evidence="3" id="KW-1185">Reference proteome</keyword>
<feature type="transmembrane region" description="Helical" evidence="1">
    <location>
        <begin position="45"/>
        <end position="64"/>
    </location>
</feature>
<evidence type="ECO:0000313" key="3">
    <source>
        <dbReference type="Proteomes" id="UP001282474"/>
    </source>
</evidence>
<dbReference type="Proteomes" id="UP001282474">
    <property type="component" value="Unassembled WGS sequence"/>
</dbReference>
<dbReference type="EMBL" id="JARAWJ010000047">
    <property type="protein sequence ID" value="MDX3043167.1"/>
    <property type="molecule type" value="Genomic_DNA"/>
</dbReference>
<comment type="caution">
    <text evidence="2">The sequence shown here is derived from an EMBL/GenBank/DDBJ whole genome shotgun (WGS) entry which is preliminary data.</text>
</comment>
<keyword evidence="1" id="KW-1133">Transmembrane helix</keyword>